<dbReference type="InterPro" id="IPR007373">
    <property type="entry name" value="Thiamin_PyroPKinase_B1-bd"/>
</dbReference>
<dbReference type="PANTHER" id="PTHR41299">
    <property type="entry name" value="THIAMINE PYROPHOSPHOKINASE"/>
    <property type="match status" value="1"/>
</dbReference>
<dbReference type="RefSeq" id="WP_118901201.1">
    <property type="nucleotide sequence ID" value="NZ_CP031513.1"/>
</dbReference>
<evidence type="ECO:0000256" key="4">
    <source>
        <dbReference type="ARBA" id="ARBA00022840"/>
    </source>
</evidence>
<dbReference type="Gene3D" id="3.40.50.10240">
    <property type="entry name" value="Thiamin pyrophosphokinase, catalytic domain"/>
    <property type="match status" value="1"/>
</dbReference>
<dbReference type="CDD" id="cd07995">
    <property type="entry name" value="TPK"/>
    <property type="match status" value="1"/>
</dbReference>
<dbReference type="GO" id="GO:0016301">
    <property type="term" value="F:kinase activity"/>
    <property type="evidence" value="ECO:0007669"/>
    <property type="project" value="UniProtKB-KW"/>
</dbReference>
<name>A0A347SQN7_9LACO</name>
<dbReference type="InterPro" id="IPR007371">
    <property type="entry name" value="TPK_catalytic"/>
</dbReference>
<dbReference type="SUPFAM" id="SSF63999">
    <property type="entry name" value="Thiamin pyrophosphokinase, catalytic domain"/>
    <property type="match status" value="1"/>
</dbReference>
<evidence type="ECO:0000313" key="7">
    <source>
        <dbReference type="EMBL" id="RHW49644.1"/>
    </source>
</evidence>
<reference evidence="7 8" key="1">
    <citation type="submission" date="2018-07" db="EMBL/GenBank/DDBJ databases">
        <title>Genome sequences of six Lactobacillus spp. isolated from bumble bee guts.</title>
        <authorList>
            <person name="Motta E.V.S."/>
            <person name="Moran N.A."/>
        </authorList>
    </citation>
    <scope>NUCLEOTIDE SEQUENCE [LARGE SCALE GENOMIC DNA]</scope>
    <source>
        <strain evidence="7 8">BI-1.1</strain>
    </source>
</reference>
<protein>
    <recommendedName>
        <fullName evidence="5">Thiamine diphosphokinase</fullName>
        <ecNumber evidence="5">2.7.6.2</ecNumber>
    </recommendedName>
</protein>
<dbReference type="Pfam" id="PF04263">
    <property type="entry name" value="TPK_catalytic"/>
    <property type="match status" value="1"/>
</dbReference>
<dbReference type="Proteomes" id="UP000284109">
    <property type="component" value="Unassembled WGS sequence"/>
</dbReference>
<dbReference type="AlphaFoldDB" id="A0A347SQN7"/>
<dbReference type="Pfam" id="PF04265">
    <property type="entry name" value="TPK_B1_binding"/>
    <property type="match status" value="1"/>
</dbReference>
<dbReference type="OrthoDB" id="9804377at2"/>
<dbReference type="PANTHER" id="PTHR41299:SF1">
    <property type="entry name" value="THIAMINE PYROPHOSPHOKINASE"/>
    <property type="match status" value="1"/>
</dbReference>
<organism evidence="7 8">
    <name type="scientific">Bombilactobacillus bombi</name>
    <dbReference type="NCBI Taxonomy" id="1303590"/>
    <lineage>
        <taxon>Bacteria</taxon>
        <taxon>Bacillati</taxon>
        <taxon>Bacillota</taxon>
        <taxon>Bacilli</taxon>
        <taxon>Lactobacillales</taxon>
        <taxon>Lactobacillaceae</taxon>
        <taxon>Bombilactobacillus</taxon>
    </lineage>
</organism>
<feature type="domain" description="Thiamin pyrophosphokinase thiamin-binding" evidence="6">
    <location>
        <begin position="141"/>
        <end position="205"/>
    </location>
</feature>
<dbReference type="GO" id="GO:0009229">
    <property type="term" value="P:thiamine diphosphate biosynthetic process"/>
    <property type="evidence" value="ECO:0007669"/>
    <property type="project" value="InterPro"/>
</dbReference>
<dbReference type="GO" id="GO:0030975">
    <property type="term" value="F:thiamine binding"/>
    <property type="evidence" value="ECO:0007669"/>
    <property type="project" value="InterPro"/>
</dbReference>
<dbReference type="EC" id="2.7.6.2" evidence="5"/>
<gene>
    <name evidence="7" type="ORF">DS831_05635</name>
</gene>
<keyword evidence="1 7" id="KW-0808">Transferase</keyword>
<evidence type="ECO:0000256" key="1">
    <source>
        <dbReference type="ARBA" id="ARBA00022679"/>
    </source>
</evidence>
<evidence type="ECO:0000256" key="3">
    <source>
        <dbReference type="ARBA" id="ARBA00022777"/>
    </source>
</evidence>
<keyword evidence="8" id="KW-1185">Reference proteome</keyword>
<dbReference type="KEGG" id="lbm:DS830_02205"/>
<comment type="caution">
    <text evidence="7">The sequence shown here is derived from an EMBL/GenBank/DDBJ whole genome shotgun (WGS) entry which is preliminary data.</text>
</comment>
<accession>A0A347SQN7</accession>
<dbReference type="GO" id="GO:0004788">
    <property type="term" value="F:thiamine diphosphokinase activity"/>
    <property type="evidence" value="ECO:0007669"/>
    <property type="project" value="UniProtKB-UniRule"/>
</dbReference>
<keyword evidence="2" id="KW-0547">Nucleotide-binding</keyword>
<proteinExistence type="predicted"/>
<dbReference type="InterPro" id="IPR036759">
    <property type="entry name" value="TPK_catalytic_sf"/>
</dbReference>
<evidence type="ECO:0000256" key="2">
    <source>
        <dbReference type="ARBA" id="ARBA00022741"/>
    </source>
</evidence>
<dbReference type="NCBIfam" id="TIGR01378">
    <property type="entry name" value="thi_PPkinase"/>
    <property type="match status" value="1"/>
</dbReference>
<dbReference type="InterPro" id="IPR053149">
    <property type="entry name" value="TPK"/>
</dbReference>
<dbReference type="SMART" id="SM00983">
    <property type="entry name" value="TPK_B1_binding"/>
    <property type="match status" value="1"/>
</dbReference>
<dbReference type="GO" id="GO:0006772">
    <property type="term" value="P:thiamine metabolic process"/>
    <property type="evidence" value="ECO:0007669"/>
    <property type="project" value="UniProtKB-UniRule"/>
</dbReference>
<dbReference type="GO" id="GO:0005524">
    <property type="term" value="F:ATP binding"/>
    <property type="evidence" value="ECO:0007669"/>
    <property type="project" value="UniProtKB-KW"/>
</dbReference>
<sequence>MKTVNLLLGSTSNLPDLTAISGPWVGVDHGTSILLQNHITPIISVGDFDSLNVTERQQMESQVNDIRYSNPIKDYTDSQMGLQIALQDLQAEQVNIYGAIGGRIDHELVNIFLPLDLTLGSNIHKIRLIDRQNIIEYFTPGNYEIKYLPNMKYLGFFNLTAVKQLEIKDAKYKLPATDFLRPVSLASNEFVQPTVHFSFADGVVAVIQSKDIKQ</sequence>
<dbReference type="InterPro" id="IPR006282">
    <property type="entry name" value="Thi_PPkinase"/>
</dbReference>
<keyword evidence="4" id="KW-0067">ATP-binding</keyword>
<evidence type="ECO:0000259" key="6">
    <source>
        <dbReference type="SMART" id="SM00983"/>
    </source>
</evidence>
<keyword evidence="3 7" id="KW-0418">Kinase</keyword>
<evidence type="ECO:0000313" key="8">
    <source>
        <dbReference type="Proteomes" id="UP000284109"/>
    </source>
</evidence>
<evidence type="ECO:0000256" key="5">
    <source>
        <dbReference type="NCBIfam" id="TIGR01378"/>
    </source>
</evidence>
<dbReference type="EMBL" id="QOCR01000004">
    <property type="protein sequence ID" value="RHW49644.1"/>
    <property type="molecule type" value="Genomic_DNA"/>
</dbReference>